<evidence type="ECO:0000256" key="1">
    <source>
        <dbReference type="SAM" id="Phobius"/>
    </source>
</evidence>
<feature type="transmembrane region" description="Helical" evidence="1">
    <location>
        <begin position="79"/>
        <end position="96"/>
    </location>
</feature>
<feature type="transmembrane region" description="Helical" evidence="1">
    <location>
        <begin position="108"/>
        <end position="125"/>
    </location>
</feature>
<dbReference type="PANTHER" id="PTHR43081:SF1">
    <property type="entry name" value="ADENYLATE CYCLASE, TERMINAL-DIFFERENTIATION SPECIFIC"/>
    <property type="match status" value="1"/>
</dbReference>
<comment type="caution">
    <text evidence="3">The sequence shown here is derived from an EMBL/GenBank/DDBJ whole genome shotgun (WGS) entry which is preliminary data.</text>
</comment>
<dbReference type="EMBL" id="LPVY01000006">
    <property type="protein sequence ID" value="KZB66367.1"/>
    <property type="molecule type" value="Genomic_DNA"/>
</dbReference>
<feature type="transmembrane region" description="Helical" evidence="1">
    <location>
        <begin position="49"/>
        <end position="67"/>
    </location>
</feature>
<feature type="domain" description="Guanylate cyclase" evidence="2">
    <location>
        <begin position="287"/>
        <end position="414"/>
    </location>
</feature>
<dbReference type="PROSITE" id="PS50125">
    <property type="entry name" value="GUANYLATE_CYCLASE_2"/>
    <property type="match status" value="1"/>
</dbReference>
<feature type="transmembrane region" description="Helical" evidence="1">
    <location>
        <begin position="163"/>
        <end position="182"/>
    </location>
</feature>
<dbReference type="OrthoDB" id="9762462at2"/>
<dbReference type="AlphaFoldDB" id="A0A154L7K0"/>
<dbReference type="InterPro" id="IPR050697">
    <property type="entry name" value="Adenylyl/Guanylyl_Cyclase_3/4"/>
</dbReference>
<sequence>MFDVCLNKLAIIKMAGSPSQKDMFMQQTVMGKPEQKAIFHEAEHKGLRLAIKGRLVALILMGVWLVASRSGDPLRAIEYLIALGVFAGFGIIHYRIIGSSYDRNWIKYLFIALDIGFLSLLIATQPVFDNVDLPQAVIFRTPIFPFYFIILGVAAFSFSPGLVLWAGICGAAGWLGAFLYAIRDMTQTYDWQDIGTSPDTQTFVTYFFSPDFIGAWSRVQEALALVIVAILIGLVMWRARHTVRRQIEAEQERSAISDIFGQYVPPAVAEVLISKRGSLAPVEREATILFADLADFTKLTETIGPKGIVEVLNTYFDAVSQIITRHHGVITQFQGDAVLATFNVPAEDPDHARCAVRAAREISELVQSRDFAGIHVRTRIGICTGTVIAGSVGGGGRQNYTVHGDTVNMAARLEVMNKELGTDVLISATTAQYLAAEDFRKIGQMDVRGLSEPIDLFTFATAGELNVPTDNVPATAS</sequence>
<dbReference type="PANTHER" id="PTHR43081">
    <property type="entry name" value="ADENYLATE CYCLASE, TERMINAL-DIFFERENTIATION SPECIFIC-RELATED"/>
    <property type="match status" value="1"/>
</dbReference>
<evidence type="ECO:0000313" key="4">
    <source>
        <dbReference type="Proteomes" id="UP000076335"/>
    </source>
</evidence>
<dbReference type="Gene3D" id="3.30.70.1230">
    <property type="entry name" value="Nucleotide cyclase"/>
    <property type="match status" value="1"/>
</dbReference>
<dbReference type="CDD" id="cd07302">
    <property type="entry name" value="CHD"/>
    <property type="match status" value="1"/>
</dbReference>
<keyword evidence="1" id="KW-0812">Transmembrane</keyword>
<evidence type="ECO:0000259" key="2">
    <source>
        <dbReference type="PROSITE" id="PS50125"/>
    </source>
</evidence>
<dbReference type="GO" id="GO:0004016">
    <property type="term" value="F:adenylate cyclase activity"/>
    <property type="evidence" value="ECO:0007669"/>
    <property type="project" value="UniProtKB-ARBA"/>
</dbReference>
<dbReference type="Proteomes" id="UP000076335">
    <property type="component" value="Unassembled WGS sequence"/>
</dbReference>
<proteinExistence type="predicted"/>
<evidence type="ECO:0000313" key="3">
    <source>
        <dbReference type="EMBL" id="KZB66367.1"/>
    </source>
</evidence>
<dbReference type="SUPFAM" id="SSF55073">
    <property type="entry name" value="Nucleotide cyclase"/>
    <property type="match status" value="1"/>
</dbReference>
<keyword evidence="1" id="KW-1133">Transmembrane helix</keyword>
<reference evidence="3 4" key="1">
    <citation type="submission" date="2015-12" db="EMBL/GenBank/DDBJ databases">
        <title>Genome sequence of Thalassospira lucentensis MCCC 1A02072.</title>
        <authorList>
            <person name="Lu L."/>
            <person name="Lai Q."/>
            <person name="Shao Z."/>
            <person name="Qian P."/>
        </authorList>
    </citation>
    <scope>NUCLEOTIDE SEQUENCE [LARGE SCALE GENOMIC DNA]</scope>
    <source>
        <strain evidence="3 4">MCCC 1A02072</strain>
    </source>
</reference>
<name>A0A154L7K0_9PROT</name>
<feature type="transmembrane region" description="Helical" evidence="1">
    <location>
        <begin position="219"/>
        <end position="237"/>
    </location>
</feature>
<dbReference type="SMART" id="SM00044">
    <property type="entry name" value="CYCc"/>
    <property type="match status" value="1"/>
</dbReference>
<dbReference type="GO" id="GO:0009190">
    <property type="term" value="P:cyclic nucleotide biosynthetic process"/>
    <property type="evidence" value="ECO:0007669"/>
    <property type="project" value="InterPro"/>
</dbReference>
<organism evidence="3 4">
    <name type="scientific">Thalassospira lucentensis</name>
    <dbReference type="NCBI Taxonomy" id="168935"/>
    <lineage>
        <taxon>Bacteria</taxon>
        <taxon>Pseudomonadati</taxon>
        <taxon>Pseudomonadota</taxon>
        <taxon>Alphaproteobacteria</taxon>
        <taxon>Rhodospirillales</taxon>
        <taxon>Thalassospiraceae</taxon>
        <taxon>Thalassospira</taxon>
    </lineage>
</organism>
<dbReference type="GO" id="GO:0035556">
    <property type="term" value="P:intracellular signal transduction"/>
    <property type="evidence" value="ECO:0007669"/>
    <property type="project" value="InterPro"/>
</dbReference>
<dbReference type="Pfam" id="PF00211">
    <property type="entry name" value="Guanylate_cyc"/>
    <property type="match status" value="1"/>
</dbReference>
<keyword evidence="1" id="KW-0472">Membrane</keyword>
<dbReference type="InterPro" id="IPR001054">
    <property type="entry name" value="A/G_cyclase"/>
</dbReference>
<accession>A0A154L7K0</accession>
<dbReference type="InterPro" id="IPR029787">
    <property type="entry name" value="Nucleotide_cyclase"/>
</dbReference>
<gene>
    <name evidence="3" type="ORF">AUP42_16115</name>
</gene>
<feature type="transmembrane region" description="Helical" evidence="1">
    <location>
        <begin position="137"/>
        <end position="156"/>
    </location>
</feature>
<protein>
    <recommendedName>
        <fullName evidence="2">Guanylate cyclase domain-containing protein</fullName>
    </recommendedName>
</protein>